<protein>
    <submittedName>
        <fullName evidence="1">Uncharacterized protein</fullName>
    </submittedName>
</protein>
<proteinExistence type="predicted"/>
<dbReference type="Proteomes" id="UP000287144">
    <property type="component" value="Unassembled WGS sequence"/>
</dbReference>
<dbReference type="STRING" id="1325735.A0A428TAX2"/>
<sequence length="142" mass="15658">MIVGKVLGMRVPIFEALVNYTQGKLDIPPFAPRWGSNIMSTTTLAAAVARALNNLAAISGRAIPLGDENWMMAEYWGMFFKAAGSNVKIEASHKNHPLLPRSFIFTGRDKVAYEPDPADVGLLGGYRRRDVDKVFLCPSHRP</sequence>
<evidence type="ECO:0000313" key="2">
    <source>
        <dbReference type="Proteomes" id="UP000287144"/>
    </source>
</evidence>
<gene>
    <name evidence="1" type="ORF">CEP52_009858</name>
</gene>
<evidence type="ECO:0000313" key="1">
    <source>
        <dbReference type="EMBL" id="RSL99192.1"/>
    </source>
</evidence>
<name>A0A428TAX2_9HYPO</name>
<accession>A0A428TAX2</accession>
<organism evidence="1 2">
    <name type="scientific">Fusarium oligoseptatum</name>
    <dbReference type="NCBI Taxonomy" id="2604345"/>
    <lineage>
        <taxon>Eukaryota</taxon>
        <taxon>Fungi</taxon>
        <taxon>Dikarya</taxon>
        <taxon>Ascomycota</taxon>
        <taxon>Pezizomycotina</taxon>
        <taxon>Sordariomycetes</taxon>
        <taxon>Hypocreomycetidae</taxon>
        <taxon>Hypocreales</taxon>
        <taxon>Nectriaceae</taxon>
        <taxon>Fusarium</taxon>
        <taxon>Fusarium solani species complex</taxon>
    </lineage>
</organism>
<reference evidence="1 2" key="1">
    <citation type="submission" date="2017-06" db="EMBL/GenBank/DDBJ databases">
        <title>Comparative genomic analysis of Ambrosia Fusariam Clade fungi.</title>
        <authorList>
            <person name="Stajich J.E."/>
            <person name="Carrillo J."/>
            <person name="Kijimoto T."/>
            <person name="Eskalen A."/>
            <person name="O'Donnell K."/>
            <person name="Kasson M."/>
        </authorList>
    </citation>
    <scope>NUCLEOTIDE SEQUENCE [LARGE SCALE GENOMIC DNA]</scope>
    <source>
        <strain evidence="1 2">NRRL62579</strain>
    </source>
</reference>
<keyword evidence="2" id="KW-1185">Reference proteome</keyword>
<dbReference type="AlphaFoldDB" id="A0A428TAX2"/>
<comment type="caution">
    <text evidence="1">The sequence shown here is derived from an EMBL/GenBank/DDBJ whole genome shotgun (WGS) entry which is preliminary data.</text>
</comment>
<dbReference type="EMBL" id="NKCK01000107">
    <property type="protein sequence ID" value="RSL99192.1"/>
    <property type="molecule type" value="Genomic_DNA"/>
</dbReference>